<comment type="caution">
    <text evidence="4">The sequence shown here is derived from an EMBL/GenBank/DDBJ whole genome shotgun (WGS) entry which is preliminary data.</text>
</comment>
<dbReference type="EMBL" id="LIYD01000005">
    <property type="protein sequence ID" value="KOS07296.1"/>
    <property type="molecule type" value="Genomic_DNA"/>
</dbReference>
<dbReference type="Pfam" id="PF18962">
    <property type="entry name" value="Por_Secre_tail"/>
    <property type="match status" value="1"/>
</dbReference>
<evidence type="ECO:0000259" key="3">
    <source>
        <dbReference type="Pfam" id="PF18962"/>
    </source>
</evidence>
<feature type="signal peptide" evidence="2">
    <location>
        <begin position="1"/>
        <end position="19"/>
    </location>
</feature>
<dbReference type="RefSeq" id="WP_054408948.1">
    <property type="nucleotide sequence ID" value="NZ_FOYA01000005.1"/>
</dbReference>
<feature type="chain" id="PRO_5005839152" description="Secretion system C-terminal sorting domain-containing protein" evidence="2">
    <location>
        <begin position="20"/>
        <end position="325"/>
    </location>
</feature>
<dbReference type="NCBIfam" id="TIGR04183">
    <property type="entry name" value="Por_Secre_tail"/>
    <property type="match status" value="1"/>
</dbReference>
<dbReference type="AlphaFoldDB" id="A0A0M9VJ28"/>
<evidence type="ECO:0000256" key="2">
    <source>
        <dbReference type="SAM" id="SignalP"/>
    </source>
</evidence>
<accession>A0A0M9VJ28</accession>
<name>A0A0M9VJ28_9FLAO</name>
<sequence length="325" mass="35339">MKKITLLLAMALGTFAANAQNDYTFTVQTGQTYTNLEGATSINNGDVWDYDYFGEFTMPFSFGIAGQAVDRFYFDDDYFGLLAPGATADEEEGVFLFVVNNLFVQDIAYDSGNSNSPLSYKVEGTTGNRILKLEMKNAGLEDIELSVATNGLYLNFQVWLYESDKSIEIHYGDSNVTTAYINAFINEGEQVFTTAIAGIENVYLLTGNSANPTYGEYTENTLPASPNLSGYPASGTVYRFAPAGTTNAPVFARNNFSLYPNPASTVVNIRANDVAEGQYAVYNMLGAVVAQGSLTGTDTAINTASLQEGVYVIKVDNQNLKFIKK</sequence>
<dbReference type="STRING" id="1202724.AM493_15550"/>
<protein>
    <recommendedName>
        <fullName evidence="3">Secretion system C-terminal sorting domain-containing protein</fullName>
    </recommendedName>
</protein>
<keyword evidence="1 2" id="KW-0732">Signal</keyword>
<feature type="domain" description="Secretion system C-terminal sorting" evidence="3">
    <location>
        <begin position="258"/>
        <end position="325"/>
    </location>
</feature>
<dbReference type="InterPro" id="IPR026444">
    <property type="entry name" value="Secre_tail"/>
</dbReference>
<dbReference type="OrthoDB" id="1347532at2"/>
<evidence type="ECO:0000313" key="5">
    <source>
        <dbReference type="Proteomes" id="UP000037755"/>
    </source>
</evidence>
<organism evidence="4 5">
    <name type="scientific">Flavobacterium akiainvivens</name>
    <dbReference type="NCBI Taxonomy" id="1202724"/>
    <lineage>
        <taxon>Bacteria</taxon>
        <taxon>Pseudomonadati</taxon>
        <taxon>Bacteroidota</taxon>
        <taxon>Flavobacteriia</taxon>
        <taxon>Flavobacteriales</taxon>
        <taxon>Flavobacteriaceae</taxon>
        <taxon>Flavobacterium</taxon>
    </lineage>
</organism>
<keyword evidence="5" id="KW-1185">Reference proteome</keyword>
<dbReference type="Proteomes" id="UP000037755">
    <property type="component" value="Unassembled WGS sequence"/>
</dbReference>
<proteinExistence type="predicted"/>
<reference evidence="4 5" key="1">
    <citation type="submission" date="2015-08" db="EMBL/GenBank/DDBJ databases">
        <title>Whole genome sequence of Flavobacterium akiainvivens IK-1T, from decaying Wikstroemia oahuensis, an endemic Hawaiian shrub.</title>
        <authorList>
            <person name="Wan X."/>
            <person name="Hou S."/>
            <person name="Saito J."/>
            <person name="Donachie S."/>
        </authorList>
    </citation>
    <scope>NUCLEOTIDE SEQUENCE [LARGE SCALE GENOMIC DNA]</scope>
    <source>
        <strain evidence="4 5">IK-1</strain>
    </source>
</reference>
<evidence type="ECO:0000256" key="1">
    <source>
        <dbReference type="ARBA" id="ARBA00022729"/>
    </source>
</evidence>
<dbReference type="PATRIC" id="fig|1202724.3.peg.3230"/>
<evidence type="ECO:0000313" key="4">
    <source>
        <dbReference type="EMBL" id="KOS07296.1"/>
    </source>
</evidence>
<gene>
    <name evidence="4" type="ORF">AM493_15550</name>
</gene>